<dbReference type="AlphaFoldDB" id="A0AAJ0ESR6"/>
<evidence type="ECO:0000256" key="5">
    <source>
        <dbReference type="ARBA" id="ARBA00011893"/>
    </source>
</evidence>
<evidence type="ECO:0000256" key="9">
    <source>
        <dbReference type="ARBA" id="ARBA00022726"/>
    </source>
</evidence>
<organism evidence="11 12">
    <name type="scientific">Colletotrichum godetiae</name>
    <dbReference type="NCBI Taxonomy" id="1209918"/>
    <lineage>
        <taxon>Eukaryota</taxon>
        <taxon>Fungi</taxon>
        <taxon>Dikarya</taxon>
        <taxon>Ascomycota</taxon>
        <taxon>Pezizomycotina</taxon>
        <taxon>Sordariomycetes</taxon>
        <taxon>Hypocreomycetidae</taxon>
        <taxon>Glomerellales</taxon>
        <taxon>Glomerellaceae</taxon>
        <taxon>Colletotrichum</taxon>
        <taxon>Colletotrichum acutatum species complex</taxon>
    </lineage>
</organism>
<dbReference type="GO" id="GO:0006166">
    <property type="term" value="P:purine ribonucleoside salvage"/>
    <property type="evidence" value="ECO:0007669"/>
    <property type="project" value="UniProtKB-KW"/>
</dbReference>
<dbReference type="CDD" id="cd06223">
    <property type="entry name" value="PRTases_typeI"/>
    <property type="match status" value="1"/>
</dbReference>
<keyword evidence="9" id="KW-0660">Purine salvage</keyword>
<protein>
    <recommendedName>
        <fullName evidence="5">adenine phosphoribosyltransferase</fullName>
        <ecNumber evidence="5">2.4.2.7</ecNumber>
    </recommendedName>
</protein>
<sequence>MYEASTAGKVAETPSLISTPMATILGPEYSTSIVDSVGLFENEMFMSAMHGGYAGGKTSAFKRVADPRHIIAYACSLPREPMEHGLIIVVTGDSCAGKADDFNDYGKTTRVVSISDAIMRQFAAATGADLRRLLSMRDQAPVTTLGHLVPNSRLVDVRVKPELIIQLRQRFSTGIEDCNGSQEEPSKLTAELLPARGDCDYRPNLSFYHDTAGDDAARSFAGKRLLPLIRADLRRLIDMVRVIPDLPCPGIEFRNILNIAQMPGGLALCTTLLQSHFTGTWSKVDAIVSCEAGGFIFASALALQVGLMLVPIREAGKLPPPVVSFARPVSHISSGVNGASVVVVDDVFTSGETMCAILKLLKEVGLGAEQISVMTVAEFPLIWCSLQAV</sequence>
<dbReference type="RefSeq" id="XP_060429354.1">
    <property type="nucleotide sequence ID" value="XM_060577992.1"/>
</dbReference>
<evidence type="ECO:0000256" key="8">
    <source>
        <dbReference type="ARBA" id="ARBA00022679"/>
    </source>
</evidence>
<dbReference type="PANTHER" id="PTHR32315">
    <property type="entry name" value="ADENINE PHOSPHORIBOSYLTRANSFERASE"/>
    <property type="match status" value="1"/>
</dbReference>
<keyword evidence="6" id="KW-0963">Cytoplasm</keyword>
<dbReference type="GO" id="GO:0002055">
    <property type="term" value="F:adenine binding"/>
    <property type="evidence" value="ECO:0007669"/>
    <property type="project" value="TreeGrafter"/>
</dbReference>
<dbReference type="Pfam" id="PF00156">
    <property type="entry name" value="Pribosyltran"/>
    <property type="match status" value="1"/>
</dbReference>
<keyword evidence="12" id="KW-1185">Reference proteome</keyword>
<dbReference type="GO" id="GO:0003999">
    <property type="term" value="F:adenine phosphoribosyltransferase activity"/>
    <property type="evidence" value="ECO:0007669"/>
    <property type="project" value="UniProtKB-EC"/>
</dbReference>
<dbReference type="EC" id="2.4.2.7" evidence="5"/>
<comment type="subcellular location">
    <subcellularLocation>
        <location evidence="2">Cytoplasm</location>
    </subcellularLocation>
</comment>
<evidence type="ECO:0000256" key="3">
    <source>
        <dbReference type="ARBA" id="ARBA00004659"/>
    </source>
</evidence>
<comment type="similarity">
    <text evidence="4">Belongs to the purine/pyrimidine phosphoribosyltransferase family.</text>
</comment>
<evidence type="ECO:0000256" key="1">
    <source>
        <dbReference type="ARBA" id="ARBA00000868"/>
    </source>
</evidence>
<keyword evidence="8" id="KW-0808">Transferase</keyword>
<dbReference type="EMBL" id="JAHMHR010000021">
    <property type="protein sequence ID" value="KAK1675351.1"/>
    <property type="molecule type" value="Genomic_DNA"/>
</dbReference>
<evidence type="ECO:0000313" key="11">
    <source>
        <dbReference type="EMBL" id="KAK1675351.1"/>
    </source>
</evidence>
<dbReference type="PANTHER" id="PTHR32315:SF3">
    <property type="entry name" value="ADENINE PHOSPHORIBOSYLTRANSFERASE"/>
    <property type="match status" value="1"/>
</dbReference>
<dbReference type="InterPro" id="IPR029057">
    <property type="entry name" value="PRTase-like"/>
</dbReference>
<dbReference type="GeneID" id="85462518"/>
<dbReference type="Proteomes" id="UP001224890">
    <property type="component" value="Unassembled WGS sequence"/>
</dbReference>
<dbReference type="GO" id="GO:0006168">
    <property type="term" value="P:adenine salvage"/>
    <property type="evidence" value="ECO:0007669"/>
    <property type="project" value="TreeGrafter"/>
</dbReference>
<dbReference type="GO" id="GO:0016208">
    <property type="term" value="F:AMP binding"/>
    <property type="evidence" value="ECO:0007669"/>
    <property type="project" value="TreeGrafter"/>
</dbReference>
<dbReference type="InterPro" id="IPR050054">
    <property type="entry name" value="UPRTase/APRTase"/>
</dbReference>
<evidence type="ECO:0000256" key="6">
    <source>
        <dbReference type="ARBA" id="ARBA00022490"/>
    </source>
</evidence>
<evidence type="ECO:0000256" key="7">
    <source>
        <dbReference type="ARBA" id="ARBA00022676"/>
    </source>
</evidence>
<reference evidence="11" key="1">
    <citation type="submission" date="2021-06" db="EMBL/GenBank/DDBJ databases">
        <title>Comparative genomics, transcriptomics and evolutionary studies reveal genomic signatures of adaptation to plant cell wall in hemibiotrophic fungi.</title>
        <authorList>
            <consortium name="DOE Joint Genome Institute"/>
            <person name="Baroncelli R."/>
            <person name="Diaz J.F."/>
            <person name="Benocci T."/>
            <person name="Peng M."/>
            <person name="Battaglia E."/>
            <person name="Haridas S."/>
            <person name="Andreopoulos W."/>
            <person name="Labutti K."/>
            <person name="Pangilinan J."/>
            <person name="Floch G.L."/>
            <person name="Makela M.R."/>
            <person name="Henrissat B."/>
            <person name="Grigoriev I.V."/>
            <person name="Crouch J.A."/>
            <person name="De Vries R.P."/>
            <person name="Sukno S.A."/>
            <person name="Thon M.R."/>
        </authorList>
    </citation>
    <scope>NUCLEOTIDE SEQUENCE</scope>
    <source>
        <strain evidence="11">CBS 193.32</strain>
    </source>
</reference>
<comment type="pathway">
    <text evidence="3">Purine metabolism; AMP biosynthesis via salvage pathway; AMP from adenine: step 1/1.</text>
</comment>
<feature type="domain" description="Phosphoribosyltransferase" evidence="10">
    <location>
        <begin position="258"/>
        <end position="366"/>
    </location>
</feature>
<dbReference type="Gene3D" id="3.40.50.2020">
    <property type="match status" value="1"/>
</dbReference>
<evidence type="ECO:0000259" key="10">
    <source>
        <dbReference type="Pfam" id="PF00156"/>
    </source>
</evidence>
<keyword evidence="7 11" id="KW-0328">Glycosyltransferase</keyword>
<comment type="catalytic activity">
    <reaction evidence="1">
        <text>AMP + diphosphate = 5-phospho-alpha-D-ribose 1-diphosphate + adenine</text>
        <dbReference type="Rhea" id="RHEA:16609"/>
        <dbReference type="ChEBI" id="CHEBI:16708"/>
        <dbReference type="ChEBI" id="CHEBI:33019"/>
        <dbReference type="ChEBI" id="CHEBI:58017"/>
        <dbReference type="ChEBI" id="CHEBI:456215"/>
        <dbReference type="EC" id="2.4.2.7"/>
    </reaction>
</comment>
<proteinExistence type="inferred from homology"/>
<name>A0AAJ0ESR6_9PEZI</name>
<comment type="caution">
    <text evidence="11">The sequence shown here is derived from an EMBL/GenBank/DDBJ whole genome shotgun (WGS) entry which is preliminary data.</text>
</comment>
<dbReference type="GO" id="GO:0044209">
    <property type="term" value="P:AMP salvage"/>
    <property type="evidence" value="ECO:0007669"/>
    <property type="project" value="TreeGrafter"/>
</dbReference>
<evidence type="ECO:0000256" key="4">
    <source>
        <dbReference type="ARBA" id="ARBA00008391"/>
    </source>
</evidence>
<gene>
    <name evidence="11" type="ORF">BDP55DRAFT_704175</name>
</gene>
<evidence type="ECO:0000256" key="2">
    <source>
        <dbReference type="ARBA" id="ARBA00004496"/>
    </source>
</evidence>
<accession>A0AAJ0ESR6</accession>
<evidence type="ECO:0000313" key="12">
    <source>
        <dbReference type="Proteomes" id="UP001224890"/>
    </source>
</evidence>
<dbReference type="GO" id="GO:0005737">
    <property type="term" value="C:cytoplasm"/>
    <property type="evidence" value="ECO:0007669"/>
    <property type="project" value="UniProtKB-SubCell"/>
</dbReference>
<dbReference type="SUPFAM" id="SSF53271">
    <property type="entry name" value="PRTase-like"/>
    <property type="match status" value="1"/>
</dbReference>
<dbReference type="InterPro" id="IPR000836">
    <property type="entry name" value="PRTase_dom"/>
</dbReference>